<evidence type="ECO:0000313" key="6">
    <source>
        <dbReference type="Proteomes" id="UP000623509"/>
    </source>
</evidence>
<feature type="signal peptide" evidence="1">
    <location>
        <begin position="1"/>
        <end position="26"/>
    </location>
</feature>
<reference evidence="3 6" key="1">
    <citation type="submission" date="2016-08" db="EMBL/GenBank/DDBJ databases">
        <title>Candidatus Dactylopiibacterium carminicum genome sequence.</title>
        <authorList>
            <person name="Ramirez-Puebla S.T."/>
            <person name="Ormeno-Orrillo E."/>
            <person name="Vera-Ponce De Leon A."/>
            <person name="Luis L."/>
            <person name="Sanchez-Flores A."/>
            <person name="Monica R."/>
            <person name="Martinez-Romero E."/>
        </authorList>
    </citation>
    <scope>NUCLEOTIDE SEQUENCE [LARGE SCALE GENOMIC DNA]</scope>
    <source>
        <strain evidence="3">END1</strain>
    </source>
</reference>
<organism evidence="4 5">
    <name type="scientific">Candidatus Dactylopiibacterium carminicum</name>
    <dbReference type="NCBI Taxonomy" id="857335"/>
    <lineage>
        <taxon>Bacteria</taxon>
        <taxon>Pseudomonadati</taxon>
        <taxon>Pseudomonadota</taxon>
        <taxon>Betaproteobacteria</taxon>
        <taxon>Rhodocyclales</taxon>
        <taxon>Rhodocyclaceae</taxon>
        <taxon>Candidatus Dactylopiibacterium</taxon>
    </lineage>
</organism>
<accession>A0A272EWR4</accession>
<proteinExistence type="predicted"/>
<feature type="domain" description="Peptidase S11 D-alanyl-D-alanine carboxypeptidase A N-terminal" evidence="2">
    <location>
        <begin position="37"/>
        <end position="102"/>
    </location>
</feature>
<keyword evidence="1" id="KW-0732">Signal</keyword>
<sequence length="121" mass="13500">MPPGPFLLRRLLFPMLACLVTGSAVAQSSQPYFPPSPMLEARAWVLLDAGSGQVLAQQQADSQQEPGALVRLMQAWVILNALRDGRLQPEQRVRVSALAAQAAWDWRKERMPRWRSCSTVC</sequence>
<keyword evidence="6" id="KW-1185">Reference proteome</keyword>
<evidence type="ECO:0000313" key="4">
    <source>
        <dbReference type="EMBL" id="PAS94545.1"/>
    </source>
</evidence>
<dbReference type="InterPro" id="IPR012338">
    <property type="entry name" value="Beta-lactam/transpept-like"/>
</dbReference>
<dbReference type="EMBL" id="NMRN01000006">
    <property type="protein sequence ID" value="PAS94545.1"/>
    <property type="molecule type" value="Genomic_DNA"/>
</dbReference>
<evidence type="ECO:0000313" key="5">
    <source>
        <dbReference type="Proteomes" id="UP000216107"/>
    </source>
</evidence>
<dbReference type="Pfam" id="PF00768">
    <property type="entry name" value="Peptidase_S11"/>
    <property type="match status" value="1"/>
</dbReference>
<dbReference type="Proteomes" id="UP000216107">
    <property type="component" value="Unassembled WGS sequence"/>
</dbReference>
<dbReference type="AlphaFoldDB" id="A0A272EWR4"/>
<dbReference type="Gene3D" id="3.40.710.10">
    <property type="entry name" value="DD-peptidase/beta-lactamase superfamily"/>
    <property type="match status" value="1"/>
</dbReference>
<evidence type="ECO:0000259" key="2">
    <source>
        <dbReference type="Pfam" id="PF00768"/>
    </source>
</evidence>
<dbReference type="GO" id="GO:0006508">
    <property type="term" value="P:proteolysis"/>
    <property type="evidence" value="ECO:0007669"/>
    <property type="project" value="InterPro"/>
</dbReference>
<dbReference type="EMBL" id="MDUX01000010">
    <property type="protein sequence ID" value="KAF7600065.1"/>
    <property type="molecule type" value="Genomic_DNA"/>
</dbReference>
<gene>
    <name evidence="3" type="ORF">BGI27_04825</name>
    <name evidence="4" type="ORF">CGU29_03170</name>
</gene>
<dbReference type="Proteomes" id="UP000623509">
    <property type="component" value="Unassembled WGS sequence"/>
</dbReference>
<evidence type="ECO:0000256" key="1">
    <source>
        <dbReference type="SAM" id="SignalP"/>
    </source>
</evidence>
<name>A0A272EWR4_9RHOO</name>
<feature type="chain" id="PRO_5012605747" description="Peptidase S11 D-alanyl-D-alanine carboxypeptidase A N-terminal domain-containing protein" evidence="1">
    <location>
        <begin position="27"/>
        <end position="121"/>
    </location>
</feature>
<dbReference type="GO" id="GO:0009002">
    <property type="term" value="F:serine-type D-Ala-D-Ala carboxypeptidase activity"/>
    <property type="evidence" value="ECO:0007669"/>
    <property type="project" value="InterPro"/>
</dbReference>
<protein>
    <recommendedName>
        <fullName evidence="2">Peptidase S11 D-alanyl-D-alanine carboxypeptidase A N-terminal domain-containing protein</fullName>
    </recommendedName>
</protein>
<reference evidence="4 5" key="2">
    <citation type="submission" date="2017-07" db="EMBL/GenBank/DDBJ databases">
        <title>Candidatus Dactylopiibacterium carminicum, a nitrogen-fixing symbiont of the cochineal insect Dactylopius coccus and Dactylopius opuntiae (Hemiptera: Coccoidea: Dactylopiidae).</title>
        <authorList>
            <person name="Vera A."/>
        </authorList>
    </citation>
    <scope>NUCLEOTIDE SEQUENCE [LARGE SCALE GENOMIC DNA]</scope>
    <source>
        <strain evidence="4 5">NFDCM</strain>
    </source>
</reference>
<evidence type="ECO:0000313" key="3">
    <source>
        <dbReference type="EMBL" id="KAF7600065.1"/>
    </source>
</evidence>
<comment type="caution">
    <text evidence="4">The sequence shown here is derived from an EMBL/GenBank/DDBJ whole genome shotgun (WGS) entry which is preliminary data.</text>
</comment>
<dbReference type="InterPro" id="IPR001967">
    <property type="entry name" value="Peptidase_S11_N"/>
</dbReference>
<dbReference type="SUPFAM" id="SSF56601">
    <property type="entry name" value="beta-lactamase/transpeptidase-like"/>
    <property type="match status" value="1"/>
</dbReference>